<protein>
    <submittedName>
        <fullName evidence="1">Uncharacterized protein</fullName>
    </submittedName>
</protein>
<name>A0A382G3U3_9ZZZZ</name>
<evidence type="ECO:0000313" key="1">
    <source>
        <dbReference type="EMBL" id="SVB69223.1"/>
    </source>
</evidence>
<proteinExistence type="predicted"/>
<sequence length="73" mass="8758">MLRVCFLWYELCEYFFGRKLLITTLKYFWEMSTENRVNLEVDQHRRIGIKDVISMLKGLRSEAVIKIVQASEV</sequence>
<organism evidence="1">
    <name type="scientific">marine metagenome</name>
    <dbReference type="NCBI Taxonomy" id="408172"/>
    <lineage>
        <taxon>unclassified sequences</taxon>
        <taxon>metagenomes</taxon>
        <taxon>ecological metagenomes</taxon>
    </lineage>
</organism>
<feature type="non-terminal residue" evidence="1">
    <location>
        <position position="73"/>
    </location>
</feature>
<gene>
    <name evidence="1" type="ORF">METZ01_LOCUS222077</name>
</gene>
<dbReference type="EMBL" id="UINC01053107">
    <property type="protein sequence ID" value="SVB69223.1"/>
    <property type="molecule type" value="Genomic_DNA"/>
</dbReference>
<dbReference type="AlphaFoldDB" id="A0A382G3U3"/>
<accession>A0A382G3U3</accession>
<reference evidence="1" key="1">
    <citation type="submission" date="2018-05" db="EMBL/GenBank/DDBJ databases">
        <authorList>
            <person name="Lanie J.A."/>
            <person name="Ng W.-L."/>
            <person name="Kazmierczak K.M."/>
            <person name="Andrzejewski T.M."/>
            <person name="Davidsen T.M."/>
            <person name="Wayne K.J."/>
            <person name="Tettelin H."/>
            <person name="Glass J.I."/>
            <person name="Rusch D."/>
            <person name="Podicherti R."/>
            <person name="Tsui H.-C.T."/>
            <person name="Winkler M.E."/>
        </authorList>
    </citation>
    <scope>NUCLEOTIDE SEQUENCE</scope>
</reference>